<dbReference type="RefSeq" id="WP_058750576.1">
    <property type="nucleotide sequence ID" value="NZ_LDRC01000088.1"/>
</dbReference>
<feature type="transmembrane region" description="Helical" evidence="8">
    <location>
        <begin position="23"/>
        <end position="44"/>
    </location>
</feature>
<evidence type="ECO:0000256" key="8">
    <source>
        <dbReference type="SAM" id="Phobius"/>
    </source>
</evidence>
<organism evidence="9 10">
    <name type="scientific">Curtobacterium oceanosedimentum</name>
    <dbReference type="NCBI Taxonomy" id="465820"/>
    <lineage>
        <taxon>Bacteria</taxon>
        <taxon>Bacillati</taxon>
        <taxon>Actinomycetota</taxon>
        <taxon>Actinomycetes</taxon>
        <taxon>Micrococcales</taxon>
        <taxon>Microbacteriaceae</taxon>
        <taxon>Curtobacterium</taxon>
    </lineage>
</organism>
<feature type="transmembrane region" description="Helical" evidence="8">
    <location>
        <begin position="164"/>
        <end position="188"/>
    </location>
</feature>
<dbReference type="PATRIC" id="fig|465820.4.peg.3242"/>
<feature type="transmembrane region" description="Helical" evidence="8">
    <location>
        <begin position="208"/>
        <end position="229"/>
    </location>
</feature>
<dbReference type="PANTHER" id="PTHR30472:SF1">
    <property type="entry name" value="FE(3+) DICITRATE TRANSPORT SYSTEM PERMEASE PROTEIN FECC-RELATED"/>
    <property type="match status" value="1"/>
</dbReference>
<feature type="transmembrane region" description="Helical" evidence="8">
    <location>
        <begin position="108"/>
        <end position="129"/>
    </location>
</feature>
<dbReference type="STRING" id="465820.NS263_10445"/>
<evidence type="ECO:0000256" key="4">
    <source>
        <dbReference type="ARBA" id="ARBA00022475"/>
    </source>
</evidence>
<comment type="caution">
    <text evidence="9">The sequence shown here is derived from an EMBL/GenBank/DDBJ whole genome shotgun (WGS) entry which is preliminary data.</text>
</comment>
<feature type="transmembrane region" description="Helical" evidence="8">
    <location>
        <begin position="326"/>
        <end position="343"/>
    </location>
</feature>
<feature type="transmembrane region" description="Helical" evidence="8">
    <location>
        <begin position="250"/>
        <end position="275"/>
    </location>
</feature>
<keyword evidence="6 8" id="KW-1133">Transmembrane helix</keyword>
<evidence type="ECO:0000256" key="3">
    <source>
        <dbReference type="ARBA" id="ARBA00022448"/>
    </source>
</evidence>
<dbReference type="EMBL" id="LDRC01000088">
    <property type="protein sequence ID" value="KTR49019.1"/>
    <property type="molecule type" value="Genomic_DNA"/>
</dbReference>
<dbReference type="InterPro" id="IPR000522">
    <property type="entry name" value="ABC_transptr_permease_BtuC"/>
</dbReference>
<dbReference type="Gene3D" id="1.10.3470.10">
    <property type="entry name" value="ABC transporter involved in vitamin B12 uptake, BtuC"/>
    <property type="match status" value="1"/>
</dbReference>
<comment type="similarity">
    <text evidence="2">Belongs to the binding-protein-dependent transport system permease family. FecCD subfamily.</text>
</comment>
<feature type="transmembrane region" description="Helical" evidence="8">
    <location>
        <begin position="79"/>
        <end position="96"/>
    </location>
</feature>
<dbReference type="GO" id="GO:0022857">
    <property type="term" value="F:transmembrane transporter activity"/>
    <property type="evidence" value="ECO:0007669"/>
    <property type="project" value="InterPro"/>
</dbReference>
<dbReference type="PANTHER" id="PTHR30472">
    <property type="entry name" value="FERRIC ENTEROBACTIN TRANSPORT SYSTEM PERMEASE PROTEIN"/>
    <property type="match status" value="1"/>
</dbReference>
<dbReference type="OrthoDB" id="9782305at2"/>
<dbReference type="Proteomes" id="UP000072763">
    <property type="component" value="Unassembled WGS sequence"/>
</dbReference>
<protein>
    <submittedName>
        <fullName evidence="9">Iron ABC transporter permease</fullName>
    </submittedName>
</protein>
<feature type="transmembrane region" description="Helical" evidence="8">
    <location>
        <begin position="135"/>
        <end position="157"/>
    </location>
</feature>
<evidence type="ECO:0000256" key="2">
    <source>
        <dbReference type="ARBA" id="ARBA00007935"/>
    </source>
</evidence>
<keyword evidence="5 8" id="KW-0812">Transmembrane</keyword>
<evidence type="ECO:0000256" key="6">
    <source>
        <dbReference type="ARBA" id="ARBA00022989"/>
    </source>
</evidence>
<sequence length="350" mass="34570">MHASSPVTPAVRPRPAPASRSRLVGAALLAVAALVVAVALSVAFGSRPIPLGTVVDVVLHPDRNDDVGLIVLGNRVPRTIVGLLAGAALGVAGAVMQGVTRNPLADPSILGINAGAALAVVVGIAVFGISGTAAYLPFAFVGAGLAALLVYGIAAVARRGLSPVGLALAGAVVAAALSSITTAVLVSSQSLLDQLRFWQVGALAGKDLATAGVVAAPVLVGLVVAAGLGRSLNTLALGDELAASLGQRVVLVRVVGGVVTVLLAGSAVAAAGPIAFVGLAVPHAVRRLSGPDQRWTILLSALVAPALLLVADVVGRVVAYPGELQVGIVTALIGAPVFIWLVRSRVVTGL</sequence>
<evidence type="ECO:0000256" key="1">
    <source>
        <dbReference type="ARBA" id="ARBA00004651"/>
    </source>
</evidence>
<name>A0A147DMJ3_9MICO</name>
<dbReference type="Pfam" id="PF01032">
    <property type="entry name" value="FecCD"/>
    <property type="match status" value="1"/>
</dbReference>
<feature type="transmembrane region" description="Helical" evidence="8">
    <location>
        <begin position="295"/>
        <end position="314"/>
    </location>
</feature>
<dbReference type="AlphaFoldDB" id="A0A147DMJ3"/>
<dbReference type="GO" id="GO:0033214">
    <property type="term" value="P:siderophore-iron import into cell"/>
    <property type="evidence" value="ECO:0007669"/>
    <property type="project" value="TreeGrafter"/>
</dbReference>
<evidence type="ECO:0000313" key="10">
    <source>
        <dbReference type="Proteomes" id="UP000072763"/>
    </source>
</evidence>
<comment type="subcellular location">
    <subcellularLocation>
        <location evidence="1">Cell membrane</location>
        <topology evidence="1">Multi-pass membrane protein</topology>
    </subcellularLocation>
</comment>
<accession>A0A147DMJ3</accession>
<keyword evidence="7 8" id="KW-0472">Membrane</keyword>
<gene>
    <name evidence="9" type="ORF">NS359_14345</name>
</gene>
<dbReference type="CDD" id="cd06550">
    <property type="entry name" value="TM_ABC_iron-siderophores_like"/>
    <property type="match status" value="1"/>
</dbReference>
<dbReference type="GO" id="GO:0005886">
    <property type="term" value="C:plasma membrane"/>
    <property type="evidence" value="ECO:0007669"/>
    <property type="project" value="UniProtKB-SubCell"/>
</dbReference>
<evidence type="ECO:0000313" key="9">
    <source>
        <dbReference type="EMBL" id="KTR49019.1"/>
    </source>
</evidence>
<evidence type="ECO:0000256" key="7">
    <source>
        <dbReference type="ARBA" id="ARBA00023136"/>
    </source>
</evidence>
<dbReference type="FunFam" id="1.10.3470.10:FF:000001">
    <property type="entry name" value="Vitamin B12 ABC transporter permease BtuC"/>
    <property type="match status" value="1"/>
</dbReference>
<dbReference type="InterPro" id="IPR037294">
    <property type="entry name" value="ABC_BtuC-like"/>
</dbReference>
<keyword evidence="3" id="KW-0813">Transport</keyword>
<keyword evidence="4" id="KW-1003">Cell membrane</keyword>
<reference evidence="9 10" key="1">
    <citation type="journal article" date="2016" name="Front. Microbiol.">
        <title>Genomic Resource of Rice Seed Associated Bacteria.</title>
        <authorList>
            <person name="Midha S."/>
            <person name="Bansal K."/>
            <person name="Sharma S."/>
            <person name="Kumar N."/>
            <person name="Patil P.P."/>
            <person name="Chaudhry V."/>
            <person name="Patil P.B."/>
        </authorList>
    </citation>
    <scope>NUCLEOTIDE SEQUENCE [LARGE SCALE GENOMIC DNA]</scope>
    <source>
        <strain evidence="9 10">NS359</strain>
    </source>
</reference>
<proteinExistence type="inferred from homology"/>
<dbReference type="SUPFAM" id="SSF81345">
    <property type="entry name" value="ABC transporter involved in vitamin B12 uptake, BtuC"/>
    <property type="match status" value="1"/>
</dbReference>
<evidence type="ECO:0000256" key="5">
    <source>
        <dbReference type="ARBA" id="ARBA00022692"/>
    </source>
</evidence>